<keyword evidence="2" id="KW-0732">Signal</keyword>
<comment type="similarity">
    <text evidence="1">Belongs to the AB hydrolase superfamily. Lipase family.</text>
</comment>
<dbReference type="InterPro" id="IPR005152">
    <property type="entry name" value="Lipase_secreted"/>
</dbReference>
<protein>
    <submittedName>
        <fullName evidence="4">LIP-domain-containing protein</fullName>
    </submittedName>
</protein>
<reference evidence="4" key="1">
    <citation type="submission" date="2020-01" db="EMBL/GenBank/DDBJ databases">
        <authorList>
            <consortium name="DOE Joint Genome Institute"/>
            <person name="Haridas S."/>
            <person name="Albert R."/>
            <person name="Binder M."/>
            <person name="Bloem J."/>
            <person name="Labutti K."/>
            <person name="Salamov A."/>
            <person name="Andreopoulos B."/>
            <person name="Baker S.E."/>
            <person name="Barry K."/>
            <person name="Bills G."/>
            <person name="Bluhm B.H."/>
            <person name="Cannon C."/>
            <person name="Castanera R."/>
            <person name="Culley D.E."/>
            <person name="Daum C."/>
            <person name="Ezra D."/>
            <person name="Gonzalez J.B."/>
            <person name="Henrissat B."/>
            <person name="Kuo A."/>
            <person name="Liang C."/>
            <person name="Lipzen A."/>
            <person name="Lutzoni F."/>
            <person name="Magnuson J."/>
            <person name="Mondo S."/>
            <person name="Nolan M."/>
            <person name="Ohm R."/>
            <person name="Pangilinan J."/>
            <person name="Park H.-J."/>
            <person name="Ramirez L."/>
            <person name="Alfaro M."/>
            <person name="Sun H."/>
            <person name="Tritt A."/>
            <person name="Yoshinaga Y."/>
            <person name="Zwiers L.-H."/>
            <person name="Turgeon B.G."/>
            <person name="Goodwin S.B."/>
            <person name="Spatafora J.W."/>
            <person name="Crous P.W."/>
            <person name="Grigoriev I.V."/>
        </authorList>
    </citation>
    <scope>NUCLEOTIDE SEQUENCE</scope>
    <source>
        <strain evidence="4">CBS 342.82</strain>
    </source>
</reference>
<feature type="chain" id="PRO_5026830019" evidence="2">
    <location>
        <begin position="16"/>
        <end position="417"/>
    </location>
</feature>
<dbReference type="OrthoDB" id="2373480at2759"/>
<dbReference type="GO" id="GO:0016042">
    <property type="term" value="P:lipid catabolic process"/>
    <property type="evidence" value="ECO:0007669"/>
    <property type="project" value="UniProtKB-UniRule"/>
</dbReference>
<dbReference type="PANTHER" id="PTHR34853:SF1">
    <property type="entry name" value="LIPASE 5"/>
    <property type="match status" value="1"/>
</dbReference>
<dbReference type="InterPro" id="IPR029058">
    <property type="entry name" value="AB_hydrolase_fold"/>
</dbReference>
<proteinExistence type="inferred from homology"/>
<accession>A0A6J3MI71</accession>
<dbReference type="Gene3D" id="3.40.50.1820">
    <property type="entry name" value="alpha/beta hydrolase"/>
    <property type="match status" value="1"/>
</dbReference>
<keyword evidence="3" id="KW-1185">Reference proteome</keyword>
<evidence type="ECO:0000313" key="3">
    <source>
        <dbReference type="Proteomes" id="UP000504637"/>
    </source>
</evidence>
<dbReference type="PIRSF" id="PIRSF029171">
    <property type="entry name" value="Esterase_LipA"/>
    <property type="match status" value="1"/>
</dbReference>
<dbReference type="GO" id="GO:0004806">
    <property type="term" value="F:triacylglycerol lipase activity"/>
    <property type="evidence" value="ECO:0007669"/>
    <property type="project" value="UniProtKB-UniRule"/>
</dbReference>
<reference evidence="4" key="2">
    <citation type="submission" date="2020-04" db="EMBL/GenBank/DDBJ databases">
        <authorList>
            <consortium name="NCBI Genome Project"/>
        </authorList>
    </citation>
    <scope>NUCLEOTIDE SEQUENCE</scope>
    <source>
        <strain evidence="4">CBS 342.82</strain>
    </source>
</reference>
<dbReference type="SUPFAM" id="SSF53474">
    <property type="entry name" value="alpha/beta-Hydrolases"/>
    <property type="match status" value="1"/>
</dbReference>
<dbReference type="Pfam" id="PF03583">
    <property type="entry name" value="LIP"/>
    <property type="match status" value="1"/>
</dbReference>
<evidence type="ECO:0000256" key="1">
    <source>
        <dbReference type="PIRNR" id="PIRNR029171"/>
    </source>
</evidence>
<dbReference type="PANTHER" id="PTHR34853">
    <property type="match status" value="1"/>
</dbReference>
<dbReference type="GeneID" id="54366153"/>
<dbReference type="AlphaFoldDB" id="A0A6J3MI71"/>
<sequence length="417" mass="44278">MKLVLTLASFGLVSAQTVPPSRDSFYTVPANISAYSPGAVIAIREVKTTVVVSGIFLKQAYQVAYRTNRTGGVADLTVATVWVPTRKENETKPPTLWMYSTAEDSTNLDCAPSWGFVSGSNSNNTNLVASEGSIAVSNALDRGYYVVTPDALGSKSGWLAGETEGYAALDAIRATFNSFSLPSNTPVAIYGYSGGAHTAVWAASLAKSYAPSLNITAVAYGGLPTDLRAVVQQINKGPYSWLAAAGFFGLANAYSSLNQYFISNYNAQGRSNATAFRTPGYCAGNQNQAPENQYVDYTKMFNVDVLASGTPLSNVFAGNSLLKTINANAPPAPKMLRYQFHGSVDDIIPVATAQEYVKEQCAQGANIAFELFNGDKHAQAGIDGGKRARYFTYDVLDGSVGPVTCGQPWGKMTPPGL</sequence>
<dbReference type="Gene3D" id="1.10.260.130">
    <property type="match status" value="1"/>
</dbReference>
<name>A0A6J3MI71_9PEZI</name>
<dbReference type="Proteomes" id="UP000504637">
    <property type="component" value="Unplaced"/>
</dbReference>
<organism evidence="4">
    <name type="scientific">Dissoconium aciculare CBS 342.82</name>
    <dbReference type="NCBI Taxonomy" id="1314786"/>
    <lineage>
        <taxon>Eukaryota</taxon>
        <taxon>Fungi</taxon>
        <taxon>Dikarya</taxon>
        <taxon>Ascomycota</taxon>
        <taxon>Pezizomycotina</taxon>
        <taxon>Dothideomycetes</taxon>
        <taxon>Dothideomycetidae</taxon>
        <taxon>Mycosphaerellales</taxon>
        <taxon>Dissoconiaceae</taxon>
        <taxon>Dissoconium</taxon>
    </lineage>
</organism>
<reference evidence="4" key="3">
    <citation type="submission" date="2025-08" db="UniProtKB">
        <authorList>
            <consortium name="RefSeq"/>
        </authorList>
    </citation>
    <scope>IDENTIFICATION</scope>
    <source>
        <strain evidence="4">CBS 342.82</strain>
    </source>
</reference>
<evidence type="ECO:0000256" key="2">
    <source>
        <dbReference type="SAM" id="SignalP"/>
    </source>
</evidence>
<dbReference type="RefSeq" id="XP_033463638.1">
    <property type="nucleotide sequence ID" value="XM_033608353.1"/>
</dbReference>
<evidence type="ECO:0000313" key="4">
    <source>
        <dbReference type="RefSeq" id="XP_033463638.1"/>
    </source>
</evidence>
<gene>
    <name evidence="4" type="ORF">K489DRAFT_428947</name>
</gene>
<feature type="signal peptide" evidence="2">
    <location>
        <begin position="1"/>
        <end position="15"/>
    </location>
</feature>